<evidence type="ECO:0000313" key="3">
    <source>
        <dbReference type="EMBL" id="MEX0426423.1"/>
    </source>
</evidence>
<evidence type="ECO:0000256" key="1">
    <source>
        <dbReference type="SAM" id="MobiDB-lite"/>
    </source>
</evidence>
<feature type="region of interest" description="Disordered" evidence="1">
    <location>
        <begin position="1"/>
        <end position="30"/>
    </location>
</feature>
<protein>
    <submittedName>
        <fullName evidence="3">Uncharacterized protein</fullName>
    </submittedName>
</protein>
<sequence>MSEEPTTVAEPDVPTGDGTGAPASDHESGEGHFAWWHRSHPTFAALTGFYAGLLFIIVVPGIAGAILAWVFGPEKAEDYFPWVLVTLAVPLALLVPRKTRRFAEFVWLGIVSTVVVVVGVATLVLWVMIKHS</sequence>
<dbReference type="RefSeq" id="WP_367991100.1">
    <property type="nucleotide sequence ID" value="NZ_JBFPJR010000003.1"/>
</dbReference>
<evidence type="ECO:0000313" key="4">
    <source>
        <dbReference type="Proteomes" id="UP001556631"/>
    </source>
</evidence>
<evidence type="ECO:0000256" key="2">
    <source>
        <dbReference type="SAM" id="Phobius"/>
    </source>
</evidence>
<feature type="transmembrane region" description="Helical" evidence="2">
    <location>
        <begin position="105"/>
        <end position="129"/>
    </location>
</feature>
<accession>A0ABV3SWK1</accession>
<proteinExistence type="predicted"/>
<keyword evidence="4" id="KW-1185">Reference proteome</keyword>
<name>A0ABV3SWK1_9ACTN</name>
<comment type="caution">
    <text evidence="3">The sequence shown here is derived from an EMBL/GenBank/DDBJ whole genome shotgun (WGS) entry which is preliminary data.</text>
</comment>
<reference evidence="3 4" key="1">
    <citation type="submission" date="2024-07" db="EMBL/GenBank/DDBJ databases">
        <authorList>
            <person name="Lee S."/>
            <person name="Kang M."/>
        </authorList>
    </citation>
    <scope>NUCLEOTIDE SEQUENCE [LARGE SCALE GENOMIC DNA]</scope>
    <source>
        <strain evidence="3 4">DS6</strain>
    </source>
</reference>
<gene>
    <name evidence="3" type="ORF">AB3X52_02240</name>
</gene>
<feature type="transmembrane region" description="Helical" evidence="2">
    <location>
        <begin position="43"/>
        <end position="67"/>
    </location>
</feature>
<keyword evidence="2" id="KW-1133">Transmembrane helix</keyword>
<feature type="transmembrane region" description="Helical" evidence="2">
    <location>
        <begin position="79"/>
        <end position="96"/>
    </location>
</feature>
<keyword evidence="2" id="KW-0812">Transmembrane</keyword>
<dbReference type="EMBL" id="JBFPJR010000003">
    <property type="protein sequence ID" value="MEX0426423.1"/>
    <property type="molecule type" value="Genomic_DNA"/>
</dbReference>
<keyword evidence="2" id="KW-0472">Membrane</keyword>
<dbReference type="Proteomes" id="UP001556631">
    <property type="component" value="Unassembled WGS sequence"/>
</dbReference>
<organism evidence="3 4">
    <name type="scientific">Nocardioides eburneus</name>
    <dbReference type="NCBI Taxonomy" id="3231482"/>
    <lineage>
        <taxon>Bacteria</taxon>
        <taxon>Bacillati</taxon>
        <taxon>Actinomycetota</taxon>
        <taxon>Actinomycetes</taxon>
        <taxon>Propionibacteriales</taxon>
        <taxon>Nocardioidaceae</taxon>
        <taxon>Nocardioides</taxon>
    </lineage>
</organism>